<sequence>MVALIIAGGLVSPSYAEERSVQTGEASARTPLAHFQSERLDEEALRAIHGKGGAGVPQPLINLSIILWDEPGHGGSKPQALAENNFGDLARGVVLNGSHSVSIGNGK</sequence>
<dbReference type="Proteomes" id="UP000003374">
    <property type="component" value="Unassembled WGS sequence"/>
</dbReference>
<evidence type="ECO:0000313" key="2">
    <source>
        <dbReference type="Proteomes" id="UP000003374"/>
    </source>
</evidence>
<evidence type="ECO:0000313" key="1">
    <source>
        <dbReference type="EMBL" id="EAR22555.1"/>
    </source>
</evidence>
<reference evidence="1 2" key="1">
    <citation type="submission" date="2006-02" db="EMBL/GenBank/DDBJ databases">
        <authorList>
            <person name="Waterbury J."/>
            <person name="Ferriera S."/>
            <person name="Johnson J."/>
            <person name="Kravitz S."/>
            <person name="Halpern A."/>
            <person name="Remington K."/>
            <person name="Beeson K."/>
            <person name="Tran B."/>
            <person name="Rogers Y.-H."/>
            <person name="Friedman R."/>
            <person name="Venter J.C."/>
        </authorList>
    </citation>
    <scope>NUCLEOTIDE SEQUENCE [LARGE SCALE GENOMIC DNA]</scope>
    <source>
        <strain evidence="1 2">Nb-231</strain>
    </source>
</reference>
<organism evidence="1 2">
    <name type="scientific">Nitrococcus mobilis Nb-231</name>
    <dbReference type="NCBI Taxonomy" id="314278"/>
    <lineage>
        <taxon>Bacteria</taxon>
        <taxon>Pseudomonadati</taxon>
        <taxon>Pseudomonadota</taxon>
        <taxon>Gammaproteobacteria</taxon>
        <taxon>Chromatiales</taxon>
        <taxon>Ectothiorhodospiraceae</taxon>
        <taxon>Nitrococcus</taxon>
    </lineage>
</organism>
<keyword evidence="2" id="KW-1185">Reference proteome</keyword>
<gene>
    <name evidence="1" type="ORF">NB231_08893</name>
</gene>
<accession>A4BMV6</accession>
<dbReference type="HOGENOM" id="CLU_2207239_0_0_6"/>
<dbReference type="AlphaFoldDB" id="A4BMV6"/>
<name>A4BMV6_9GAMM</name>
<dbReference type="EMBL" id="AAOF01000002">
    <property type="protein sequence ID" value="EAR22555.1"/>
    <property type="molecule type" value="Genomic_DNA"/>
</dbReference>
<proteinExistence type="predicted"/>
<protein>
    <submittedName>
        <fullName evidence="1">Uncharacterized protein</fullName>
    </submittedName>
</protein>
<comment type="caution">
    <text evidence="1">The sequence shown here is derived from an EMBL/GenBank/DDBJ whole genome shotgun (WGS) entry which is preliminary data.</text>
</comment>